<comment type="caution">
    <text evidence="2">The sequence shown here is derived from an EMBL/GenBank/DDBJ whole genome shotgun (WGS) entry which is preliminary data.</text>
</comment>
<dbReference type="InterPro" id="IPR041420">
    <property type="entry name" value="PBECR4"/>
</dbReference>
<organism evidence="2 3">
    <name type="scientific">Ruminococcus hominis</name>
    <dbReference type="NCBI Taxonomy" id="2763065"/>
    <lineage>
        <taxon>Bacteria</taxon>
        <taxon>Bacillati</taxon>
        <taxon>Bacillota</taxon>
        <taxon>Clostridia</taxon>
        <taxon>Eubacteriales</taxon>
        <taxon>Oscillospiraceae</taxon>
        <taxon>Ruminococcus</taxon>
    </lineage>
</organism>
<evidence type="ECO:0000313" key="3">
    <source>
        <dbReference type="Proteomes" id="UP000631576"/>
    </source>
</evidence>
<dbReference type="EMBL" id="JACOPE010000001">
    <property type="protein sequence ID" value="MBC5683554.1"/>
    <property type="molecule type" value="Genomic_DNA"/>
</dbReference>
<proteinExistence type="predicted"/>
<accession>A0ABR7G7Y3</accession>
<evidence type="ECO:0000259" key="1">
    <source>
        <dbReference type="Pfam" id="PF18813"/>
    </source>
</evidence>
<name>A0ABR7G7Y3_9FIRM</name>
<reference evidence="2 3" key="1">
    <citation type="submission" date="2020-08" db="EMBL/GenBank/DDBJ databases">
        <title>Genome public.</title>
        <authorList>
            <person name="Liu C."/>
            <person name="Sun Q."/>
        </authorList>
    </citation>
    <scope>NUCLEOTIDE SEQUENCE [LARGE SCALE GENOMIC DNA]</scope>
    <source>
        <strain evidence="2 3">NSJ-13</strain>
    </source>
</reference>
<dbReference type="Proteomes" id="UP000631576">
    <property type="component" value="Unassembled WGS sequence"/>
</dbReference>
<keyword evidence="3" id="KW-1185">Reference proteome</keyword>
<feature type="domain" description="Phage-Barnase-EndoU-ColicinE5/D-RelE like nuclease 4" evidence="1">
    <location>
        <begin position="12"/>
        <end position="201"/>
    </location>
</feature>
<dbReference type="Pfam" id="PF18813">
    <property type="entry name" value="PBECR4"/>
    <property type="match status" value="1"/>
</dbReference>
<sequence>MVCMESNDHGLLYDAAVAWKELTEYYYVFTFGYKQQLYTIHLSFPPEKFPHLAGFQYLKDINLPRFNSSKTTEVILSGKISHNQIEKGSQYEESVKPRLEALIRLKETLEQDFQLHSYMPRFYSFTTQIKADYLISSTTAPVDFIFIIKSSSLGEISICDFVCCSAFTQTKRDYRENQRPRSILKKERIHIATNTTKVLFDRLNRQQ</sequence>
<gene>
    <name evidence="2" type="ORF">H8S40_08220</name>
</gene>
<evidence type="ECO:0000313" key="2">
    <source>
        <dbReference type="EMBL" id="MBC5683554.1"/>
    </source>
</evidence>
<protein>
    <recommendedName>
        <fullName evidence="1">Phage-Barnase-EndoU-ColicinE5/D-RelE like nuclease 4 domain-containing protein</fullName>
    </recommendedName>
</protein>